<sequence>MRRTTGGEPQEENHRRRTTGGGPQEEVLSAGTSSAGTSSVPVLLVPVLYQFCCHWYVLKGRLAQPPFSRLEWILRFCLVLMKF</sequence>
<evidence type="ECO:0000313" key="3">
    <source>
        <dbReference type="Proteomes" id="UP000646548"/>
    </source>
</evidence>
<evidence type="ECO:0000256" key="1">
    <source>
        <dbReference type="SAM" id="MobiDB-lite"/>
    </source>
</evidence>
<dbReference type="Proteomes" id="UP000646548">
    <property type="component" value="Unassembled WGS sequence"/>
</dbReference>
<protein>
    <submittedName>
        <fullName evidence="2">Uncharacterized protein</fullName>
    </submittedName>
</protein>
<organism evidence="2 3">
    <name type="scientific">Oryzias melastigma</name>
    <name type="common">Marine medaka</name>
    <dbReference type="NCBI Taxonomy" id="30732"/>
    <lineage>
        <taxon>Eukaryota</taxon>
        <taxon>Metazoa</taxon>
        <taxon>Chordata</taxon>
        <taxon>Craniata</taxon>
        <taxon>Vertebrata</taxon>
        <taxon>Euteleostomi</taxon>
        <taxon>Actinopterygii</taxon>
        <taxon>Neopterygii</taxon>
        <taxon>Teleostei</taxon>
        <taxon>Neoteleostei</taxon>
        <taxon>Acanthomorphata</taxon>
        <taxon>Ovalentaria</taxon>
        <taxon>Atherinomorphae</taxon>
        <taxon>Beloniformes</taxon>
        <taxon>Adrianichthyidae</taxon>
        <taxon>Oryziinae</taxon>
        <taxon>Oryzias</taxon>
    </lineage>
</organism>
<proteinExistence type="predicted"/>
<name>A0A834FHE7_ORYME</name>
<feature type="region of interest" description="Disordered" evidence="1">
    <location>
        <begin position="1"/>
        <end position="37"/>
    </location>
</feature>
<dbReference type="EMBL" id="WKFB01000140">
    <property type="protein sequence ID" value="KAF6734228.1"/>
    <property type="molecule type" value="Genomic_DNA"/>
</dbReference>
<evidence type="ECO:0000313" key="2">
    <source>
        <dbReference type="EMBL" id="KAF6734228.1"/>
    </source>
</evidence>
<comment type="caution">
    <text evidence="2">The sequence shown here is derived from an EMBL/GenBank/DDBJ whole genome shotgun (WGS) entry which is preliminary data.</text>
</comment>
<dbReference type="AlphaFoldDB" id="A0A834FHE7"/>
<accession>A0A834FHE7</accession>
<gene>
    <name evidence="2" type="ORF">FQA47_013202</name>
</gene>
<reference evidence="2" key="1">
    <citation type="journal article" name="BMC Genomics">
        <title>Long-read sequencing and de novo genome assembly of marine medaka (Oryzias melastigma).</title>
        <authorList>
            <person name="Liang P."/>
            <person name="Saqib H.S.A."/>
            <person name="Ni X."/>
            <person name="Shen Y."/>
        </authorList>
    </citation>
    <scope>NUCLEOTIDE SEQUENCE</scope>
    <source>
        <strain evidence="2">Bigg-433</strain>
    </source>
</reference>